<protein>
    <recommendedName>
        <fullName evidence="3">Spaetzle domain-containing protein</fullName>
    </recommendedName>
</protein>
<dbReference type="SUPFAM" id="SSF57501">
    <property type="entry name" value="Cystine-knot cytokines"/>
    <property type="match status" value="1"/>
</dbReference>
<evidence type="ECO:0000313" key="2">
    <source>
        <dbReference type="Proteomes" id="UP001201812"/>
    </source>
</evidence>
<dbReference type="PROSITE" id="PS50270">
    <property type="entry name" value="NGF_2"/>
    <property type="match status" value="1"/>
</dbReference>
<comment type="caution">
    <text evidence="1">The sequence shown here is derived from an EMBL/GenBank/DDBJ whole genome shotgun (WGS) entry which is preliminary data.</text>
</comment>
<evidence type="ECO:0000313" key="1">
    <source>
        <dbReference type="EMBL" id="KAI1714894.1"/>
    </source>
</evidence>
<sequence>MLLRSSSSFSSFNGISRFEECETKNFENAQRCGNERSGRQVQRCHSEQFSIFSVRVFLSMAMAHFILSNVSVQAYYVITRLNPTDALPQMVPAGFVQSKQQYMVGMQPDSPMSANYISRESLSSKQMALPQSPIGMPIVQEARKRSAVNAKPLPNQEHVCKMIIRNDFQPKFGHEQNGTRIEIQQDEKRQFRATFVECESTKREQCHGIDNILFTSECVTVYEFRPAGIRLEGSTGDFNEGFVKVPIACQCRLRRKLNRILITES</sequence>
<accession>A0AAD4R118</accession>
<evidence type="ECO:0008006" key="3">
    <source>
        <dbReference type="Google" id="ProtNLM"/>
    </source>
</evidence>
<proteinExistence type="predicted"/>
<keyword evidence="2" id="KW-1185">Reference proteome</keyword>
<reference evidence="1" key="1">
    <citation type="submission" date="2022-01" db="EMBL/GenBank/DDBJ databases">
        <title>Genome Sequence Resource for Two Populations of Ditylenchus destructor, the Migratory Endoparasitic Phytonematode.</title>
        <authorList>
            <person name="Zhang H."/>
            <person name="Lin R."/>
            <person name="Xie B."/>
        </authorList>
    </citation>
    <scope>NUCLEOTIDE SEQUENCE</scope>
    <source>
        <strain evidence="1">BazhouSP</strain>
    </source>
</reference>
<gene>
    <name evidence="1" type="ORF">DdX_08165</name>
</gene>
<dbReference type="InterPro" id="IPR029034">
    <property type="entry name" value="Cystine-knot_cytokine"/>
</dbReference>
<name>A0AAD4R118_9BILA</name>
<dbReference type="Proteomes" id="UP001201812">
    <property type="component" value="Unassembled WGS sequence"/>
</dbReference>
<dbReference type="EMBL" id="JAKKPZ010000012">
    <property type="protein sequence ID" value="KAI1714894.1"/>
    <property type="molecule type" value="Genomic_DNA"/>
</dbReference>
<dbReference type="Gene3D" id="2.10.90.10">
    <property type="entry name" value="Cystine-knot cytokines"/>
    <property type="match status" value="1"/>
</dbReference>
<dbReference type="AlphaFoldDB" id="A0AAD4R118"/>
<organism evidence="1 2">
    <name type="scientific">Ditylenchus destructor</name>
    <dbReference type="NCBI Taxonomy" id="166010"/>
    <lineage>
        <taxon>Eukaryota</taxon>
        <taxon>Metazoa</taxon>
        <taxon>Ecdysozoa</taxon>
        <taxon>Nematoda</taxon>
        <taxon>Chromadorea</taxon>
        <taxon>Rhabditida</taxon>
        <taxon>Tylenchina</taxon>
        <taxon>Tylenchomorpha</taxon>
        <taxon>Sphaerularioidea</taxon>
        <taxon>Anguinidae</taxon>
        <taxon>Anguininae</taxon>
        <taxon>Ditylenchus</taxon>
    </lineage>
</organism>